<dbReference type="Gene3D" id="3.50.30.30">
    <property type="match status" value="1"/>
</dbReference>
<feature type="chain" id="PRO_5016454905" description="Peptidase M28 domain-containing protein" evidence="7">
    <location>
        <begin position="23"/>
        <end position="552"/>
    </location>
</feature>
<accession>A0A316TSW3</accession>
<protein>
    <recommendedName>
        <fullName evidence="8">Peptidase M28 domain-containing protein</fullName>
    </recommendedName>
</protein>
<evidence type="ECO:0000313" key="10">
    <source>
        <dbReference type="Proteomes" id="UP000245533"/>
    </source>
</evidence>
<keyword evidence="10" id="KW-1185">Reference proteome</keyword>
<evidence type="ECO:0000256" key="6">
    <source>
        <dbReference type="ARBA" id="ARBA00022833"/>
    </source>
</evidence>
<dbReference type="GO" id="GO:0008235">
    <property type="term" value="F:metalloexopeptidase activity"/>
    <property type="evidence" value="ECO:0007669"/>
    <property type="project" value="InterPro"/>
</dbReference>
<evidence type="ECO:0000256" key="4">
    <source>
        <dbReference type="ARBA" id="ARBA00022729"/>
    </source>
</evidence>
<feature type="domain" description="Peptidase M28" evidence="8">
    <location>
        <begin position="299"/>
        <end position="504"/>
    </location>
</feature>
<keyword evidence="1" id="KW-0031">Aminopeptidase</keyword>
<evidence type="ECO:0000256" key="5">
    <source>
        <dbReference type="ARBA" id="ARBA00022801"/>
    </source>
</evidence>
<keyword evidence="2" id="KW-0645">Protease</keyword>
<dbReference type="RefSeq" id="WP_109647496.1">
    <property type="nucleotide sequence ID" value="NZ_QGGB01000008.1"/>
</dbReference>
<reference evidence="9 10" key="1">
    <citation type="submission" date="2018-05" db="EMBL/GenBank/DDBJ databases">
        <title>Rhodohalobacter halophilus gen. nov., sp. nov., a moderately halophilic member of the family Balneolaceae.</title>
        <authorList>
            <person name="Liu Z.-W."/>
        </authorList>
    </citation>
    <scope>NUCLEOTIDE SEQUENCE [LARGE SCALE GENOMIC DNA]</scope>
    <source>
        <strain evidence="9 10">8A47</strain>
    </source>
</reference>
<keyword evidence="5" id="KW-0378">Hydrolase</keyword>
<dbReference type="Pfam" id="PF04389">
    <property type="entry name" value="Peptidase_M28"/>
    <property type="match status" value="1"/>
</dbReference>
<evidence type="ECO:0000256" key="3">
    <source>
        <dbReference type="ARBA" id="ARBA00022723"/>
    </source>
</evidence>
<evidence type="ECO:0000256" key="1">
    <source>
        <dbReference type="ARBA" id="ARBA00022438"/>
    </source>
</evidence>
<dbReference type="InterPro" id="IPR007484">
    <property type="entry name" value="Peptidase_M28"/>
</dbReference>
<dbReference type="SUPFAM" id="SSF52025">
    <property type="entry name" value="PA domain"/>
    <property type="match status" value="1"/>
</dbReference>
<evidence type="ECO:0000256" key="7">
    <source>
        <dbReference type="SAM" id="SignalP"/>
    </source>
</evidence>
<evidence type="ECO:0000256" key="2">
    <source>
        <dbReference type="ARBA" id="ARBA00022670"/>
    </source>
</evidence>
<gene>
    <name evidence="9" type="ORF">DDZ15_11405</name>
</gene>
<organism evidence="9 10">
    <name type="scientific">Rhodohalobacter mucosus</name>
    <dbReference type="NCBI Taxonomy" id="2079485"/>
    <lineage>
        <taxon>Bacteria</taxon>
        <taxon>Pseudomonadati</taxon>
        <taxon>Balneolota</taxon>
        <taxon>Balneolia</taxon>
        <taxon>Balneolales</taxon>
        <taxon>Balneolaceae</taxon>
        <taxon>Rhodohalobacter</taxon>
    </lineage>
</organism>
<keyword evidence="4 7" id="KW-0732">Signal</keyword>
<dbReference type="GO" id="GO:0046872">
    <property type="term" value="F:metal ion binding"/>
    <property type="evidence" value="ECO:0007669"/>
    <property type="project" value="UniProtKB-KW"/>
</dbReference>
<dbReference type="InterPro" id="IPR045175">
    <property type="entry name" value="M28_fam"/>
</dbReference>
<evidence type="ECO:0000313" key="9">
    <source>
        <dbReference type="EMBL" id="PWN06055.1"/>
    </source>
</evidence>
<comment type="caution">
    <text evidence="9">The sequence shown here is derived from an EMBL/GenBank/DDBJ whole genome shotgun (WGS) entry which is preliminary data.</text>
</comment>
<dbReference type="Gene3D" id="3.40.630.10">
    <property type="entry name" value="Zn peptidases"/>
    <property type="match status" value="1"/>
</dbReference>
<evidence type="ECO:0000259" key="8">
    <source>
        <dbReference type="Pfam" id="PF04389"/>
    </source>
</evidence>
<dbReference type="EMBL" id="QGGB01000008">
    <property type="protein sequence ID" value="PWN06055.1"/>
    <property type="molecule type" value="Genomic_DNA"/>
</dbReference>
<dbReference type="GO" id="GO:0004177">
    <property type="term" value="F:aminopeptidase activity"/>
    <property type="evidence" value="ECO:0007669"/>
    <property type="project" value="UniProtKB-KW"/>
</dbReference>
<keyword evidence="3" id="KW-0479">Metal-binding</keyword>
<dbReference type="OrthoDB" id="9778250at2"/>
<feature type="signal peptide" evidence="7">
    <location>
        <begin position="1"/>
        <end position="22"/>
    </location>
</feature>
<dbReference type="Proteomes" id="UP000245533">
    <property type="component" value="Unassembled WGS sequence"/>
</dbReference>
<dbReference type="InterPro" id="IPR046450">
    <property type="entry name" value="PA_dom_sf"/>
</dbReference>
<name>A0A316TSW3_9BACT</name>
<dbReference type="AlphaFoldDB" id="A0A316TSW3"/>
<proteinExistence type="predicted"/>
<dbReference type="PROSITE" id="PS51257">
    <property type="entry name" value="PROKAR_LIPOPROTEIN"/>
    <property type="match status" value="1"/>
</dbReference>
<dbReference type="GO" id="GO:0006508">
    <property type="term" value="P:proteolysis"/>
    <property type="evidence" value="ECO:0007669"/>
    <property type="project" value="UniProtKB-KW"/>
</dbReference>
<dbReference type="PANTHER" id="PTHR12147">
    <property type="entry name" value="METALLOPEPTIDASE M28 FAMILY MEMBER"/>
    <property type="match status" value="1"/>
</dbReference>
<dbReference type="PANTHER" id="PTHR12147:SF56">
    <property type="entry name" value="AMINOPEPTIDASE YDR415C-RELATED"/>
    <property type="match status" value="1"/>
</dbReference>
<sequence>MKYISISALFLTLLLISGCSDPADRGARTITGESLMAHIESLSSDEFEGRAPASRGEELTVDYLVAQLEEMGVAPGMDDGGYIQEFPLLGQRVDAGSAGMTIRENGRSAAGLAYNTDFMAWPSNEADQVEIENAEVLYVGYGIQAPEFNWDDYKGTDVEGKILVFKNSDPSDDPELFDGESRLYYGRWSYKFEKAAEMGALGAIVIHTTPTAGYGWDVVANSWGRERFALRSEGDASDNPEFNSWLTEESSRTLFEAAGLSLDDMLEAAESMDFEPVPLEGVTMNVNLQASYSDLASRNVVGMIQGNDPDLMDEYVIFTAHHDHLGIAAPPVNGDSIYNGARDNAAGVSAVLNLANALKETETELKRSAVFLFVGAEEMGLLGSLYWANNPTVHPGKISANLNMDGMQTYGPTEDVVLVGYGRNTITDVIEQFAAEAGRTVKPDPSPEQGYFYRSDHFSMARVGIPAVFPRRGNEYIGKPEGWSATIDSVDAANYHAVTDEINEYWDIEGMVDDLRLFYRSSFYIINADEKMEWVEGDEFEAVRMEMLEDAE</sequence>
<keyword evidence="6" id="KW-0862">Zinc</keyword>
<dbReference type="SUPFAM" id="SSF53187">
    <property type="entry name" value="Zn-dependent exopeptidases"/>
    <property type="match status" value="1"/>
</dbReference>